<organism evidence="1 2">
    <name type="scientific">Camelus bactrianus</name>
    <name type="common">Bactrian camel</name>
    <dbReference type="NCBI Taxonomy" id="9837"/>
    <lineage>
        <taxon>Eukaryota</taxon>
        <taxon>Metazoa</taxon>
        <taxon>Chordata</taxon>
        <taxon>Craniata</taxon>
        <taxon>Vertebrata</taxon>
        <taxon>Euteleostomi</taxon>
        <taxon>Mammalia</taxon>
        <taxon>Eutheria</taxon>
        <taxon>Laurasiatheria</taxon>
        <taxon>Artiodactyla</taxon>
        <taxon>Tylopoda</taxon>
        <taxon>Camelidae</taxon>
        <taxon>Camelus</taxon>
    </lineage>
</organism>
<evidence type="ECO:0000313" key="1">
    <source>
        <dbReference type="Proteomes" id="UP001732780"/>
    </source>
</evidence>
<gene>
    <name evidence="2" type="primary">GAB1</name>
</gene>
<name>A0AC58RHT9_CAMBA</name>
<reference evidence="2" key="1">
    <citation type="submission" date="2025-08" db="UniProtKB">
        <authorList>
            <consortium name="RefSeq"/>
        </authorList>
    </citation>
    <scope>IDENTIFICATION</scope>
    <source>
        <tissue evidence="2">Blood</tissue>
    </source>
</reference>
<sequence length="716" mass="78954">MAPQVPPGEKVEALSLQLGGLERLGLLSSCLKSTWREKMLDRPANKTAWKRRWFVLRSGRLTGDPDVLEYYKNDHAKKPIRIIDLNLCQQVDAGLTFNKKEFENSYIFDINTIDRIFYLVADSEEEMNKWVRCICDICGFNPTEEDPVKPPGNSLQAPADLPLAINTAPPSAQVDSSAAPPPPYQLISLPPHLETLGIQEDPQDYLLLINCQSKKPEPPRTHTDSAKSTSSETDCNDNVPSHKNPASSQSKHGVNGFFQQQMMYDSPPSRAASVSVDSSLYYLPRSYSHDVLPKVSPSSTEADGELYVFNTPSGTSNVETQLRHVSISYDIPPTPGNTYQIPRTFPEGTLGQTSKLDTIPDIPPPRPPKPHPAHDRSPVEACSITRAASDTDGSYCVPTAGMPPSRSNTISTVDLNKLRKDASSQDCYDIPRTFPSDRSSSLEGFHNHFKIKNVLTVGSVSSEELDENYVPMNPNSPPRQHSSSFTEPIQEANYVPMTPGTFDFSSFGMQVPPPAHMGFRSSPKTPPRRPVPVADCEPPPVDRNLKPDRKAKPAPLEIKPLPEWEELQAPVRSPITRSFARDSSRFPMSPRPDSVHSTTSSSDSHDSEENYVPMNPNLSSEDSNLFGSNSLDGGSSPMIKPKGDKQVEYLDLDLDSGKSTPPRKQKSSGSGSSVADERVDYVVVDQQKTLALKSTREAWTDGRQSTESETPTKNVK</sequence>
<dbReference type="Proteomes" id="UP001732780">
    <property type="component" value="Chromosome 2"/>
</dbReference>
<accession>A0AC58RHT9</accession>
<keyword evidence="1" id="KW-1185">Reference proteome</keyword>
<evidence type="ECO:0000313" key="2">
    <source>
        <dbReference type="RefSeq" id="XP_074234104.1"/>
    </source>
</evidence>
<proteinExistence type="predicted"/>
<dbReference type="RefSeq" id="XP_074234104.1">
    <property type="nucleotide sequence ID" value="XM_074378003.1"/>
</dbReference>
<protein>
    <submittedName>
        <fullName evidence="2">GRB2-associated-binding protein 1 isoform X10</fullName>
    </submittedName>
</protein>